<name>A0A0L6CML0_9MICO</name>
<keyword evidence="2" id="KW-1185">Reference proteome</keyword>
<dbReference type="Proteomes" id="UP000037397">
    <property type="component" value="Unassembled WGS sequence"/>
</dbReference>
<dbReference type="RefSeq" id="WP_050671294.1">
    <property type="nucleotide sequence ID" value="NZ_LAIR01000002.1"/>
</dbReference>
<gene>
    <name evidence="1" type="ORF">VV01_19225</name>
</gene>
<protein>
    <submittedName>
        <fullName evidence="1">Uncharacterized protein</fullName>
    </submittedName>
</protein>
<evidence type="ECO:0000313" key="1">
    <source>
        <dbReference type="EMBL" id="KNX38788.1"/>
    </source>
</evidence>
<organism evidence="1 2">
    <name type="scientific">Luteipulveratus halotolerans</name>
    <dbReference type="NCBI Taxonomy" id="1631356"/>
    <lineage>
        <taxon>Bacteria</taxon>
        <taxon>Bacillati</taxon>
        <taxon>Actinomycetota</taxon>
        <taxon>Actinomycetes</taxon>
        <taxon>Micrococcales</taxon>
        <taxon>Dermacoccaceae</taxon>
        <taxon>Luteipulveratus</taxon>
    </lineage>
</organism>
<proteinExistence type="predicted"/>
<comment type="caution">
    <text evidence="1">The sequence shown here is derived from an EMBL/GenBank/DDBJ whole genome shotgun (WGS) entry which is preliminary data.</text>
</comment>
<evidence type="ECO:0000313" key="2">
    <source>
        <dbReference type="Proteomes" id="UP000037397"/>
    </source>
</evidence>
<dbReference type="AlphaFoldDB" id="A0A0L6CML0"/>
<accession>A0A0L6CML0</accession>
<sequence>MTTKVSYGEAGRLDRVLGWARGVVGKALRVVRGRQTRRVSDDSDSAAELERRRTSLQQVGDTVLYDLMRESCTQLGGTYVHLSRLEERAGGDGTRWDQAAMLLDDDAEAIGARDRDAQVEAILHWDAERQRLAAVHGL</sequence>
<dbReference type="EMBL" id="LAIR01000002">
    <property type="protein sequence ID" value="KNX38788.1"/>
    <property type="molecule type" value="Genomic_DNA"/>
</dbReference>
<reference evidence="2" key="1">
    <citation type="submission" date="2015-03" db="EMBL/GenBank/DDBJ databases">
        <title>Luteipulveratus halotolerans sp. nov., a novel actinobacterium (Dermacoccaceae) from Sarawak, Malaysia.</title>
        <authorList>
            <person name="Juboi H."/>
            <person name="Basik A."/>
            <person name="Shamsul S.S."/>
            <person name="Arnold P."/>
            <person name="Schmitt E.K."/>
            <person name="Sanglier J.-J."/>
            <person name="Yeo T."/>
        </authorList>
    </citation>
    <scope>NUCLEOTIDE SEQUENCE [LARGE SCALE GENOMIC DNA]</scope>
    <source>
        <strain evidence="2">C296001</strain>
    </source>
</reference>